<sequence>NGHECFEQLYREYSSSAKNETFANFHLTLRRSEFHSRCSRRFYISTLNLGVWHVFLLY</sequence>
<keyword evidence="2" id="KW-1185">Reference proteome</keyword>
<dbReference type="EMBL" id="JASPKZ010004954">
    <property type="protein sequence ID" value="KAJ9589293.1"/>
    <property type="molecule type" value="Genomic_DNA"/>
</dbReference>
<evidence type="ECO:0000313" key="2">
    <source>
        <dbReference type="Proteomes" id="UP001233999"/>
    </source>
</evidence>
<gene>
    <name evidence="1" type="ORF">L9F63_017502</name>
</gene>
<comment type="caution">
    <text evidence="1">The sequence shown here is derived from an EMBL/GenBank/DDBJ whole genome shotgun (WGS) entry which is preliminary data.</text>
</comment>
<reference evidence="1" key="1">
    <citation type="journal article" date="2023" name="IScience">
        <title>Live-bearing cockroach genome reveals convergent evolutionary mechanisms linked to viviparity in insects and beyond.</title>
        <authorList>
            <person name="Fouks B."/>
            <person name="Harrison M.C."/>
            <person name="Mikhailova A.A."/>
            <person name="Marchal E."/>
            <person name="English S."/>
            <person name="Carruthers M."/>
            <person name="Jennings E.C."/>
            <person name="Chiamaka E.L."/>
            <person name="Frigard R.A."/>
            <person name="Pippel M."/>
            <person name="Attardo G.M."/>
            <person name="Benoit J.B."/>
            <person name="Bornberg-Bauer E."/>
            <person name="Tobe S.S."/>
        </authorList>
    </citation>
    <scope>NUCLEOTIDE SEQUENCE</scope>
    <source>
        <strain evidence="1">Stay&amp;Tobe</strain>
    </source>
</reference>
<dbReference type="AlphaFoldDB" id="A0AAD7ZYV7"/>
<dbReference type="Proteomes" id="UP001233999">
    <property type="component" value="Unassembled WGS sequence"/>
</dbReference>
<accession>A0AAD7ZYV7</accession>
<feature type="non-terminal residue" evidence="1">
    <location>
        <position position="58"/>
    </location>
</feature>
<evidence type="ECO:0000313" key="1">
    <source>
        <dbReference type="EMBL" id="KAJ9589293.1"/>
    </source>
</evidence>
<protein>
    <submittedName>
        <fullName evidence="1">Uncharacterized protein</fullName>
    </submittedName>
</protein>
<feature type="non-terminal residue" evidence="1">
    <location>
        <position position="1"/>
    </location>
</feature>
<name>A0AAD7ZYV7_DIPPU</name>
<organism evidence="1 2">
    <name type="scientific">Diploptera punctata</name>
    <name type="common">Pacific beetle cockroach</name>
    <dbReference type="NCBI Taxonomy" id="6984"/>
    <lineage>
        <taxon>Eukaryota</taxon>
        <taxon>Metazoa</taxon>
        <taxon>Ecdysozoa</taxon>
        <taxon>Arthropoda</taxon>
        <taxon>Hexapoda</taxon>
        <taxon>Insecta</taxon>
        <taxon>Pterygota</taxon>
        <taxon>Neoptera</taxon>
        <taxon>Polyneoptera</taxon>
        <taxon>Dictyoptera</taxon>
        <taxon>Blattodea</taxon>
        <taxon>Blaberoidea</taxon>
        <taxon>Blaberidae</taxon>
        <taxon>Diplopterinae</taxon>
        <taxon>Diploptera</taxon>
    </lineage>
</organism>
<proteinExistence type="predicted"/>
<reference evidence="1" key="2">
    <citation type="submission" date="2023-05" db="EMBL/GenBank/DDBJ databases">
        <authorList>
            <person name="Fouks B."/>
        </authorList>
    </citation>
    <scope>NUCLEOTIDE SEQUENCE</scope>
    <source>
        <strain evidence="1">Stay&amp;Tobe</strain>
        <tissue evidence="1">Testes</tissue>
    </source>
</reference>